<name>A0A8J3ZK81_9ACTN</name>
<proteinExistence type="predicted"/>
<dbReference type="Pfam" id="PF13814">
    <property type="entry name" value="Replic_Relax"/>
    <property type="match status" value="1"/>
</dbReference>
<feature type="compositionally biased region" description="Basic and acidic residues" evidence="1">
    <location>
        <begin position="291"/>
        <end position="301"/>
    </location>
</feature>
<dbReference type="SUPFAM" id="SSF46785">
    <property type="entry name" value="Winged helix' DNA-binding domain"/>
    <property type="match status" value="1"/>
</dbReference>
<evidence type="ECO:0000256" key="1">
    <source>
        <dbReference type="SAM" id="MobiDB-lite"/>
    </source>
</evidence>
<evidence type="ECO:0000313" key="3">
    <source>
        <dbReference type="Proteomes" id="UP000612585"/>
    </source>
</evidence>
<accession>A0A8J3ZK81</accession>
<evidence type="ECO:0008006" key="4">
    <source>
        <dbReference type="Google" id="ProtNLM"/>
    </source>
</evidence>
<evidence type="ECO:0000313" key="2">
    <source>
        <dbReference type="EMBL" id="GIJ64477.1"/>
    </source>
</evidence>
<dbReference type="InterPro" id="IPR036390">
    <property type="entry name" value="WH_DNA-bd_sf"/>
</dbReference>
<keyword evidence="3" id="KW-1185">Reference proteome</keyword>
<reference evidence="2" key="1">
    <citation type="submission" date="2021-01" db="EMBL/GenBank/DDBJ databases">
        <title>Whole genome shotgun sequence of Virgisporangium aurantiacum NBRC 16421.</title>
        <authorList>
            <person name="Komaki H."/>
            <person name="Tamura T."/>
        </authorList>
    </citation>
    <scope>NUCLEOTIDE SEQUENCE</scope>
    <source>
        <strain evidence="2">NBRC 16421</strain>
    </source>
</reference>
<feature type="region of interest" description="Disordered" evidence="1">
    <location>
        <begin position="266"/>
        <end position="301"/>
    </location>
</feature>
<dbReference type="EMBL" id="BOPG01000117">
    <property type="protein sequence ID" value="GIJ64477.1"/>
    <property type="molecule type" value="Genomic_DNA"/>
</dbReference>
<dbReference type="InterPro" id="IPR025855">
    <property type="entry name" value="Replic_Relax"/>
</dbReference>
<sequence length="301" mass="32975">MRAVSWRLQPRDYILAALLDEHRTLTTAQISAMLFTSERTCRNRLGALRRLGFVDGFIPIRRGRRLATHWLPGLLSARYVALRDGGRPPSPRVMRERQDRVVATSHLAHVDVTNQFFVDLIAHARRRPRGRLARWWSGTRTAAALGRRVHPDGHGVWRAGGREVAFFLETDLGTENQSVLAAKLGPYHRLQLAGGPGWPVLFWMSTPAREANLLARLGSATRLGVPVATANQLHAREIGPAGRVWTVAGSGPGRVRLVDLASVAGSGTGTVGPLNPGPPTPDEDPLYLLRPADEPAGREPN</sequence>
<dbReference type="AlphaFoldDB" id="A0A8J3ZK81"/>
<comment type="caution">
    <text evidence="2">The sequence shown here is derived from an EMBL/GenBank/DDBJ whole genome shotgun (WGS) entry which is preliminary data.</text>
</comment>
<protein>
    <recommendedName>
        <fullName evidence="4">Replication-relaxation</fullName>
    </recommendedName>
</protein>
<gene>
    <name evidence="2" type="ORF">Vau01_119930</name>
</gene>
<organism evidence="2 3">
    <name type="scientific">Virgisporangium aurantiacum</name>
    <dbReference type="NCBI Taxonomy" id="175570"/>
    <lineage>
        <taxon>Bacteria</taxon>
        <taxon>Bacillati</taxon>
        <taxon>Actinomycetota</taxon>
        <taxon>Actinomycetes</taxon>
        <taxon>Micromonosporales</taxon>
        <taxon>Micromonosporaceae</taxon>
        <taxon>Virgisporangium</taxon>
    </lineage>
</organism>
<dbReference type="Proteomes" id="UP000612585">
    <property type="component" value="Unassembled WGS sequence"/>
</dbReference>